<protein>
    <submittedName>
        <fullName evidence="1">Uncharacterized protein</fullName>
    </submittedName>
</protein>
<dbReference type="Gene3D" id="2.60.120.200">
    <property type="match status" value="1"/>
</dbReference>
<organism evidence="1 2">
    <name type="scientific">Cronobacter phage CR8</name>
    <dbReference type="NCBI Taxonomy" id="1327934"/>
    <lineage>
        <taxon>Viruses</taxon>
        <taxon>Duplodnaviria</taxon>
        <taxon>Heunggongvirae</taxon>
        <taxon>Uroviricota</taxon>
        <taxon>Caudoviricetes</taxon>
        <taxon>Vequintavirinae</taxon>
        <taxon>Certrevirus</taxon>
        <taxon>Certrevirus CR8</taxon>
    </lineage>
</organism>
<keyword evidence="2" id="KW-1185">Reference proteome</keyword>
<reference evidence="1 2" key="1">
    <citation type="submission" date="2013-04" db="EMBL/GenBank/DDBJ databases">
        <title>Complete Genome Sequence of Cronobacter sakazakii Bacteriophage CR8.</title>
        <authorList>
            <person name="Kim Y."/>
            <person name="Shin H."/>
            <person name="Ryu S."/>
        </authorList>
    </citation>
    <scope>NUCLEOTIDE SEQUENCE [LARGE SCALE GENOMIC DNA]</scope>
</reference>
<dbReference type="KEGG" id="vg:19687036"/>
<dbReference type="GeneID" id="19687036"/>
<dbReference type="EMBL" id="KC954774">
    <property type="protein sequence ID" value="AIA64797.1"/>
    <property type="molecule type" value="Genomic_DNA"/>
</dbReference>
<gene>
    <name evidence="1" type="ORF">CR8_267</name>
</gene>
<name>A0A060AMG0_9CAUD</name>
<sequence length="221" mass="24225">MNEMMIVSAPQGGKYLPPPAPTGYQFLAVADNSMTPDLAGNKISTNRSGVSKDVVDGHDVILNTQGGFIQYNYGLNLSAIRRGARIDTMVYLDPAVDFYPSGFYPTMVGFAGIDTLDYWSFGVKFLNGATVLCFYVWDGSNPVQLNSTVPINKGWHLLSYEMKADGVHLYVDDKEVLFRAVSNTEFQTWSNAQGGVSAAPLTLFRAAGQLLRTRTAWTSIK</sequence>
<dbReference type="Proteomes" id="UP000026984">
    <property type="component" value="Segment"/>
</dbReference>
<accession>A0A060AMG0</accession>
<evidence type="ECO:0000313" key="2">
    <source>
        <dbReference type="Proteomes" id="UP000026984"/>
    </source>
</evidence>
<dbReference type="RefSeq" id="YP_009042504.1">
    <property type="nucleotide sequence ID" value="NC_024354.1"/>
</dbReference>
<evidence type="ECO:0000313" key="1">
    <source>
        <dbReference type="EMBL" id="AIA64797.1"/>
    </source>
</evidence>
<proteinExistence type="predicted"/>